<dbReference type="InterPro" id="IPR015424">
    <property type="entry name" value="PyrdxlP-dep_Trfase"/>
</dbReference>
<reference evidence="3 4" key="1">
    <citation type="submission" date="2022-09" db="EMBL/GenBank/DDBJ databases">
        <title>Genome sequencing of Flavivirga sp. MEBiC05379.</title>
        <authorList>
            <person name="Oh H.-M."/>
            <person name="Kwon K.K."/>
            <person name="Park M.J."/>
            <person name="Yang S.-H."/>
        </authorList>
    </citation>
    <scope>NUCLEOTIDE SEQUENCE [LARGE SCALE GENOMIC DNA]</scope>
    <source>
        <strain evidence="3 4">MEBiC05379</strain>
    </source>
</reference>
<name>A0ABU7XLK9_9FLAO</name>
<dbReference type="InterPro" id="IPR015421">
    <property type="entry name" value="PyrdxlP-dep_Trfase_major"/>
</dbReference>
<comment type="caution">
    <text evidence="3">The sequence shown here is derived from an EMBL/GenBank/DDBJ whole genome shotgun (WGS) entry which is preliminary data.</text>
</comment>
<evidence type="ECO:0000313" key="4">
    <source>
        <dbReference type="Proteomes" id="UP001337305"/>
    </source>
</evidence>
<dbReference type="Gene3D" id="3.40.640.10">
    <property type="entry name" value="Type I PLP-dependent aspartate aminotransferase-like (Major domain)"/>
    <property type="match status" value="1"/>
</dbReference>
<dbReference type="InterPro" id="IPR015422">
    <property type="entry name" value="PyrdxlP-dep_Trfase_small"/>
</dbReference>
<keyword evidence="4" id="KW-1185">Reference proteome</keyword>
<organism evidence="3 4">
    <name type="scientific">Flavivirga spongiicola</name>
    <dbReference type="NCBI Taxonomy" id="421621"/>
    <lineage>
        <taxon>Bacteria</taxon>
        <taxon>Pseudomonadati</taxon>
        <taxon>Bacteroidota</taxon>
        <taxon>Flavobacteriia</taxon>
        <taxon>Flavobacteriales</taxon>
        <taxon>Flavobacteriaceae</taxon>
        <taxon>Flavivirga</taxon>
    </lineage>
</organism>
<protein>
    <submittedName>
        <fullName evidence="3">Aminotransferase class V-fold PLP-dependent enzyme</fullName>
    </submittedName>
</protein>
<dbReference type="Gene3D" id="3.90.1150.10">
    <property type="entry name" value="Aspartate Aminotransferase, domain 1"/>
    <property type="match status" value="1"/>
</dbReference>
<dbReference type="PANTHER" id="PTHR43586:SF15">
    <property type="entry name" value="BLR3095 PROTEIN"/>
    <property type="match status" value="1"/>
</dbReference>
<keyword evidence="3" id="KW-0808">Transferase</keyword>
<gene>
    <name evidence="3" type="ORF">N1F79_00460</name>
</gene>
<dbReference type="Pfam" id="PF00266">
    <property type="entry name" value="Aminotran_5"/>
    <property type="match status" value="1"/>
</dbReference>
<keyword evidence="3" id="KW-0032">Aminotransferase</keyword>
<dbReference type="SUPFAM" id="SSF53383">
    <property type="entry name" value="PLP-dependent transferases"/>
    <property type="match status" value="1"/>
</dbReference>
<dbReference type="PANTHER" id="PTHR43586">
    <property type="entry name" value="CYSTEINE DESULFURASE"/>
    <property type="match status" value="1"/>
</dbReference>
<evidence type="ECO:0000256" key="1">
    <source>
        <dbReference type="ARBA" id="ARBA00022898"/>
    </source>
</evidence>
<dbReference type="RefSeq" id="WP_303308598.1">
    <property type="nucleotide sequence ID" value="NZ_JAODOP010000001.1"/>
</dbReference>
<evidence type="ECO:0000313" key="3">
    <source>
        <dbReference type="EMBL" id="MEF3831588.1"/>
    </source>
</evidence>
<feature type="domain" description="Aminotransferase class V" evidence="2">
    <location>
        <begin position="57"/>
        <end position="355"/>
    </location>
</feature>
<dbReference type="Proteomes" id="UP001337305">
    <property type="component" value="Unassembled WGS sequence"/>
</dbReference>
<evidence type="ECO:0000259" key="2">
    <source>
        <dbReference type="Pfam" id="PF00266"/>
    </source>
</evidence>
<accession>A0ABU7XLK9</accession>
<keyword evidence="1" id="KW-0663">Pyridoxal phosphate</keyword>
<proteinExistence type="predicted"/>
<dbReference type="GO" id="GO:0008483">
    <property type="term" value="F:transaminase activity"/>
    <property type="evidence" value="ECO:0007669"/>
    <property type="project" value="UniProtKB-KW"/>
</dbReference>
<sequence length="394" mass="44703">MLLQDQKHLFDIPLEITYLNIASQSPSFKAIYQAGLEGLKQKSLPYTIKTLDYFEPVSELKKLFAQLIEVADYNRIATMPSVSYGIATVANNIKLKSGDEILIIAEQFPSNVYSWQKLAEKYNATLKTVSIPESKTNRAKSWNESILNAINSKTAVVAMGNIHWSNGTLFDLKSIREKTKSQNALLIIDGSQSVGALPFSVREIQPDALICAGYKWLFGPYGCAYAYYGDYFDNGSPLEENWANRLHSENFARLTNYEPQYKPLASRYSVGESGNFIYVKMQIAALKQILEWTPKAIQNYCESISFEAIEKLDKLGCYIENSNHRTHHLFGIELPNGLDLQALQKDLLSKNIFVSFRGNFIRISCHLFNTSKDFEPLVDCLSIHLKKIQEWTNT</sequence>
<dbReference type="EMBL" id="JAODOP010000001">
    <property type="protein sequence ID" value="MEF3831588.1"/>
    <property type="molecule type" value="Genomic_DNA"/>
</dbReference>
<dbReference type="InterPro" id="IPR000192">
    <property type="entry name" value="Aminotrans_V_dom"/>
</dbReference>